<dbReference type="PANTHER" id="PTHR20882:SF14">
    <property type="entry name" value="CYTOPLASMIC TRNA 2-THIOLATION PROTEIN 2"/>
    <property type="match status" value="1"/>
</dbReference>
<dbReference type="UniPathway" id="UPA00988"/>
<dbReference type="PANTHER" id="PTHR20882">
    <property type="entry name" value="CYTOPLASMIC TRNA 2-THIOLATION PROTEIN 2"/>
    <property type="match status" value="1"/>
</dbReference>
<dbReference type="InterPro" id="IPR019407">
    <property type="entry name" value="CTU2"/>
</dbReference>
<dbReference type="OrthoDB" id="25129at2759"/>
<comment type="pathway">
    <text evidence="3">tRNA modification; 5-methoxycarbonylmethyl-2-thiouridine-tRNA biosynthesis.</text>
</comment>
<dbReference type="Pfam" id="PF10288">
    <property type="entry name" value="CTU2"/>
    <property type="match status" value="1"/>
</dbReference>
<dbReference type="EMBL" id="LT598490">
    <property type="protein sequence ID" value="SCW02420.1"/>
    <property type="molecule type" value="Genomic_DNA"/>
</dbReference>
<organism evidence="4 5">
    <name type="scientific">Lachancea fermentati</name>
    <name type="common">Zygosaccharomyces fermentati</name>
    <dbReference type="NCBI Taxonomy" id="4955"/>
    <lineage>
        <taxon>Eukaryota</taxon>
        <taxon>Fungi</taxon>
        <taxon>Dikarya</taxon>
        <taxon>Ascomycota</taxon>
        <taxon>Saccharomycotina</taxon>
        <taxon>Saccharomycetes</taxon>
        <taxon>Saccharomycetales</taxon>
        <taxon>Saccharomycetaceae</taxon>
        <taxon>Lachancea</taxon>
    </lineage>
</organism>
<dbReference type="STRING" id="4955.A0A1G4MEU1"/>
<evidence type="ECO:0000256" key="3">
    <source>
        <dbReference type="HAMAP-Rule" id="MF_03054"/>
    </source>
</evidence>
<protein>
    <recommendedName>
        <fullName evidence="3">Cytoplasmic tRNA 2-thiolation protein 2</fullName>
    </recommendedName>
</protein>
<comment type="function">
    <text evidence="3">Plays a central role in 2-thiolation of mcm(5)S(2)U at tRNA wobble positions of tRNA(Lys), tRNA(Glu) and tRNA(Gln). May act by forming a heterodimer with NCS6 that ligates sulfur from thiocarboxylated URM1 onto the uridine of tRNAs at wobble position. Prior mcm(5) tRNA modification by the elongator complex is required for 2-thiolation. May also be involved in protein urmylation.</text>
</comment>
<name>A0A1G4MEU1_LACFM</name>
<evidence type="ECO:0000313" key="5">
    <source>
        <dbReference type="Proteomes" id="UP000190831"/>
    </source>
</evidence>
<evidence type="ECO:0000256" key="1">
    <source>
        <dbReference type="ARBA" id="ARBA00022490"/>
    </source>
</evidence>
<keyword evidence="2 3" id="KW-0819">tRNA processing</keyword>
<dbReference type="Proteomes" id="UP000190831">
    <property type="component" value="Chromosome F"/>
</dbReference>
<evidence type="ECO:0000313" key="4">
    <source>
        <dbReference type="EMBL" id="SCW02420.1"/>
    </source>
</evidence>
<comment type="subcellular location">
    <subcellularLocation>
        <location evidence="3">Cytoplasm</location>
    </subcellularLocation>
</comment>
<proteinExistence type="inferred from homology"/>
<dbReference type="SUPFAM" id="SSF52402">
    <property type="entry name" value="Adenine nucleotide alpha hydrolases-like"/>
    <property type="match status" value="1"/>
</dbReference>
<keyword evidence="5" id="KW-1185">Reference proteome</keyword>
<keyword evidence="1 3" id="KW-0963">Cytoplasm</keyword>
<dbReference type="GO" id="GO:0032447">
    <property type="term" value="P:protein urmylation"/>
    <property type="evidence" value="ECO:0007669"/>
    <property type="project" value="UniProtKB-UniRule"/>
</dbReference>
<dbReference type="OMA" id="KQRKQMM"/>
<gene>
    <name evidence="3" type="primary">NCS2</name>
    <name evidence="3" type="synonym">CTU2</name>
    <name evidence="4" type="ORF">LAFE_0F06040G</name>
</gene>
<dbReference type="GO" id="GO:0000049">
    <property type="term" value="F:tRNA binding"/>
    <property type="evidence" value="ECO:0007669"/>
    <property type="project" value="InterPro"/>
</dbReference>
<dbReference type="AlphaFoldDB" id="A0A1G4MEU1"/>
<dbReference type="Gene3D" id="3.40.50.620">
    <property type="entry name" value="HUPs"/>
    <property type="match status" value="1"/>
</dbReference>
<dbReference type="GO" id="GO:0016779">
    <property type="term" value="F:nucleotidyltransferase activity"/>
    <property type="evidence" value="ECO:0007669"/>
    <property type="project" value="UniProtKB-UniRule"/>
</dbReference>
<dbReference type="HAMAP" id="MF_03054">
    <property type="entry name" value="CTU2"/>
    <property type="match status" value="1"/>
</dbReference>
<dbReference type="InterPro" id="IPR014729">
    <property type="entry name" value="Rossmann-like_a/b/a_fold"/>
</dbReference>
<sequence>MSAPRSCQRCKVSSASVLSRKEYFCDTCFRKFVSLKQRKQMMSGEYFQQLFKVIYQDKKKTQEEADMINNESRILVPLSLGSSSLVLLDILNDTLTEQKLTHKGKTGFQVDVITLFLTSEATKVREFVEKLKSERYVSNYDKLNFHLIDIQSFFQSGTHLFRVILDDISYTAKKSKLNENEYSVQGLLESFTNRSAREDIFSILVERLIKTFAYQHSFKAILWGHSMTRLADGIISSVVKGRGSQIPDALDDENMDSSYECRFKNLHPLRDVLLSEIDAYCFITGLTEYTYQYRPQQNLLLASDSTKGSNNATSRLARNMTINELARQYFENIEEGYSNIISTVVRTGAKLTSPIDTLSEQQQCCICEQRIYKDGSAWLRDITVNNGHPLEGREDEAYFKLWSESQQGQERSGYISLKTQMAAKGLDAPICYGCIITLGDVKNKTICWPICEEIESRKVLNEFIIGDDSDDDA</sequence>
<comment type="similarity">
    <text evidence="3">Belongs to the CTU2/NCS2 family.</text>
</comment>
<evidence type="ECO:0000256" key="2">
    <source>
        <dbReference type="ARBA" id="ARBA00022694"/>
    </source>
</evidence>
<accession>A0A1G4MEU1</accession>
<reference evidence="5" key="1">
    <citation type="submission" date="2016-03" db="EMBL/GenBank/DDBJ databases">
        <authorList>
            <person name="Devillers H."/>
        </authorList>
    </citation>
    <scope>NUCLEOTIDE SEQUENCE [LARGE SCALE GENOMIC DNA]</scope>
</reference>
<dbReference type="GO" id="GO:0005829">
    <property type="term" value="C:cytosol"/>
    <property type="evidence" value="ECO:0007669"/>
    <property type="project" value="TreeGrafter"/>
</dbReference>
<dbReference type="GO" id="GO:0002143">
    <property type="term" value="P:tRNA wobble position uridine thiolation"/>
    <property type="evidence" value="ECO:0007669"/>
    <property type="project" value="TreeGrafter"/>
</dbReference>
<dbReference type="GO" id="GO:0016783">
    <property type="term" value="F:sulfurtransferase activity"/>
    <property type="evidence" value="ECO:0007669"/>
    <property type="project" value="TreeGrafter"/>
</dbReference>